<comment type="caution">
    <text evidence="1">The sequence shown here is derived from an EMBL/GenBank/DDBJ whole genome shotgun (WGS) entry which is preliminary data.</text>
</comment>
<reference evidence="1 2" key="1">
    <citation type="journal article" date="2016" name="Nat. Commun.">
        <title>Thousands of microbial genomes shed light on interconnected biogeochemical processes in an aquifer system.</title>
        <authorList>
            <person name="Anantharaman K."/>
            <person name="Brown C.T."/>
            <person name="Hug L.A."/>
            <person name="Sharon I."/>
            <person name="Castelle C.J."/>
            <person name="Probst A.J."/>
            <person name="Thomas B.C."/>
            <person name="Singh A."/>
            <person name="Wilkins M.J."/>
            <person name="Karaoz U."/>
            <person name="Brodie E.L."/>
            <person name="Williams K.H."/>
            <person name="Hubbard S.S."/>
            <person name="Banfield J.F."/>
        </authorList>
    </citation>
    <scope>NUCLEOTIDE SEQUENCE [LARGE SCALE GENOMIC DNA]</scope>
</reference>
<evidence type="ECO:0000313" key="1">
    <source>
        <dbReference type="EMBL" id="OGG26277.1"/>
    </source>
</evidence>
<dbReference type="EMBL" id="MFJR01000012">
    <property type="protein sequence ID" value="OGG26277.1"/>
    <property type="molecule type" value="Genomic_DNA"/>
</dbReference>
<dbReference type="AlphaFoldDB" id="A0A1F6APR0"/>
<proteinExistence type="predicted"/>
<protein>
    <submittedName>
        <fullName evidence="1">Uncharacterized protein</fullName>
    </submittedName>
</protein>
<evidence type="ECO:0000313" key="2">
    <source>
        <dbReference type="Proteomes" id="UP000176609"/>
    </source>
</evidence>
<name>A0A1F6APR0_9BACT</name>
<accession>A0A1F6APR0</accession>
<dbReference type="Proteomes" id="UP000176609">
    <property type="component" value="Unassembled WGS sequence"/>
</dbReference>
<sequence>MFKNIIAPAQAWLLSQGRCVGCSTPLRNGLKENKKEAEVRVTCKKCGRIYIHNQETKRFQRAPLT</sequence>
<gene>
    <name evidence="1" type="ORF">A2960_04855</name>
</gene>
<organism evidence="1 2">
    <name type="scientific">Candidatus Gottesmanbacteria bacterium RIFCSPLOWO2_01_FULL_39_12b</name>
    <dbReference type="NCBI Taxonomy" id="1798388"/>
    <lineage>
        <taxon>Bacteria</taxon>
        <taxon>Candidatus Gottesmaniibacteriota</taxon>
    </lineage>
</organism>